<dbReference type="RefSeq" id="WP_006168130.1">
    <property type="nucleotide sequence ID" value="NZ_AOIN01000069.1"/>
</dbReference>
<name>M0AER9_9EURY</name>
<dbReference type="Proteomes" id="UP000011693">
    <property type="component" value="Unassembled WGS sequence"/>
</dbReference>
<comment type="caution">
    <text evidence="1">The sequence shown here is derived from an EMBL/GenBank/DDBJ whole genome shotgun (WGS) entry which is preliminary data.</text>
</comment>
<dbReference type="PATRIC" id="fig|1227492.4.peg.2673"/>
<dbReference type="InterPro" id="IPR018716">
    <property type="entry name" value="DUF2240"/>
</dbReference>
<organism evidence="1 2">
    <name type="scientific">Natrialba chahannaoensis JCM 10990</name>
    <dbReference type="NCBI Taxonomy" id="1227492"/>
    <lineage>
        <taxon>Archaea</taxon>
        <taxon>Methanobacteriati</taxon>
        <taxon>Methanobacteriota</taxon>
        <taxon>Stenosarchaea group</taxon>
        <taxon>Halobacteria</taxon>
        <taxon>Halobacteriales</taxon>
        <taxon>Natrialbaceae</taxon>
        <taxon>Natrialba</taxon>
    </lineage>
</organism>
<dbReference type="AlphaFoldDB" id="M0AER9"/>
<dbReference type="STRING" id="1227492.C482_13490"/>
<protein>
    <recommendedName>
        <fullName evidence="3">DUF2240 family protein</fullName>
    </recommendedName>
</protein>
<reference evidence="1 2" key="1">
    <citation type="journal article" date="2014" name="PLoS Genet.">
        <title>Phylogenetically driven sequencing of extremely halophilic archaea reveals strategies for static and dynamic osmo-response.</title>
        <authorList>
            <person name="Becker E.A."/>
            <person name="Seitzer P.M."/>
            <person name="Tritt A."/>
            <person name="Larsen D."/>
            <person name="Krusor M."/>
            <person name="Yao A.I."/>
            <person name="Wu D."/>
            <person name="Madern D."/>
            <person name="Eisen J.A."/>
            <person name="Darling A.E."/>
            <person name="Facciotti M.T."/>
        </authorList>
    </citation>
    <scope>NUCLEOTIDE SEQUENCE [LARGE SCALE GENOMIC DNA]</scope>
    <source>
        <strain evidence="1 2">JCM 10990</strain>
    </source>
</reference>
<evidence type="ECO:0000313" key="1">
    <source>
        <dbReference type="EMBL" id="ELY97250.1"/>
    </source>
</evidence>
<evidence type="ECO:0000313" key="2">
    <source>
        <dbReference type="Proteomes" id="UP000011693"/>
    </source>
</evidence>
<dbReference type="EMBL" id="AOIN01000069">
    <property type="protein sequence ID" value="ELY97250.1"/>
    <property type="molecule type" value="Genomic_DNA"/>
</dbReference>
<gene>
    <name evidence="1" type="ORF">C482_13490</name>
</gene>
<sequence>MSLRVAVAAPFVQNGTNRLEENEFVVALSLDRDWFSPDQSKRLIDVATQDGLLEPDGNELVAGFDPSEVTIPEEFVPDEDILTERSAFERVLDALVAEGMAKHEAVGAINTLQSELGVTIETAAVIYARREGIDIDELVPVARSALVTDKDGDGNGNENG</sequence>
<dbReference type="OrthoDB" id="146786at2157"/>
<accession>M0AER9</accession>
<evidence type="ECO:0008006" key="3">
    <source>
        <dbReference type="Google" id="ProtNLM"/>
    </source>
</evidence>
<dbReference type="Pfam" id="PF09999">
    <property type="entry name" value="DUF2240"/>
    <property type="match status" value="1"/>
</dbReference>
<proteinExistence type="predicted"/>
<keyword evidence="2" id="KW-1185">Reference proteome</keyword>